<sequence>MKKQECGYFPDECWELIFQKLGEDHERDLDSISLVSKQFLSISNRVKHSLTLDMNAETLHLLLNILTNILRRFRHIKSIVISTNIHKSIHDPIAVDGVLDQIARSGVLLNLQTLRFRCHIEVLRDGFRALALSMVMKNNLKVLDCSGVISMQDKDLILIADLFPQLEELRIHAARRSHDDKVVVRITDDGVDALALKLKELKEIVFSCDSNACFITDKSLISLSTNCVKLRKIHLDIRSTNEHNVSEDRMGFVMQHSTNMTSLSLDLLSLQPSASPFAIGNGFTNAKNLHSLTLGQALISDKHISLLAKAYPPLKKLELDGGFIEDKYPEIHGALKLLLHACQLTLEKIDTGETNPRKLAPHRHGYQRVGSVSP</sequence>
<comment type="caution">
    <text evidence="1">The sequence shown here is derived from an EMBL/GenBank/DDBJ whole genome shotgun (WGS) entry which is preliminary data.</text>
</comment>
<organism evidence="1 2">
    <name type="scientific">Vaccinium darrowii</name>
    <dbReference type="NCBI Taxonomy" id="229202"/>
    <lineage>
        <taxon>Eukaryota</taxon>
        <taxon>Viridiplantae</taxon>
        <taxon>Streptophyta</taxon>
        <taxon>Embryophyta</taxon>
        <taxon>Tracheophyta</taxon>
        <taxon>Spermatophyta</taxon>
        <taxon>Magnoliopsida</taxon>
        <taxon>eudicotyledons</taxon>
        <taxon>Gunneridae</taxon>
        <taxon>Pentapetalae</taxon>
        <taxon>asterids</taxon>
        <taxon>Ericales</taxon>
        <taxon>Ericaceae</taxon>
        <taxon>Vaccinioideae</taxon>
        <taxon>Vaccinieae</taxon>
        <taxon>Vaccinium</taxon>
    </lineage>
</organism>
<reference evidence="1 2" key="1">
    <citation type="journal article" date="2021" name="Hortic Res">
        <title>High-quality reference genome and annotation aids understanding of berry development for evergreen blueberry (Vaccinium darrowii).</title>
        <authorList>
            <person name="Yu J."/>
            <person name="Hulse-Kemp A.M."/>
            <person name="Babiker E."/>
            <person name="Staton M."/>
        </authorList>
    </citation>
    <scope>NUCLEOTIDE SEQUENCE [LARGE SCALE GENOMIC DNA]</scope>
    <source>
        <strain evidence="2">cv. NJ 8807/NJ 8810</strain>
        <tissue evidence="1">Young leaf</tissue>
    </source>
</reference>
<accession>A0ACB7ZEW8</accession>
<dbReference type="EMBL" id="CM037162">
    <property type="protein sequence ID" value="KAH7864519.1"/>
    <property type="molecule type" value="Genomic_DNA"/>
</dbReference>
<gene>
    <name evidence="1" type="ORF">Vadar_030494</name>
</gene>
<proteinExistence type="predicted"/>
<name>A0ACB7ZEW8_9ERIC</name>
<keyword evidence="2" id="KW-1185">Reference proteome</keyword>
<evidence type="ECO:0000313" key="2">
    <source>
        <dbReference type="Proteomes" id="UP000828048"/>
    </source>
</evidence>
<dbReference type="Proteomes" id="UP000828048">
    <property type="component" value="Chromosome 12"/>
</dbReference>
<protein>
    <submittedName>
        <fullName evidence="1">Uncharacterized protein</fullName>
    </submittedName>
</protein>
<evidence type="ECO:0000313" key="1">
    <source>
        <dbReference type="EMBL" id="KAH7864519.1"/>
    </source>
</evidence>